<keyword evidence="3" id="KW-1185">Reference proteome</keyword>
<dbReference type="KEGG" id="gaz:Pan241w_42960"/>
<dbReference type="OrthoDB" id="213598at2"/>
<proteinExistence type="predicted"/>
<gene>
    <name evidence="2" type="ORF">Pan241w_42960</name>
</gene>
<sequence precursor="true">MKASLLCLAIVFSAGLPLNAAELTTIYTPAEDFDAVIRGQSPPPTYEESVPFGTTPSNGGTYAAPNGQPFDPNAGAGNLYGAPQAGYDPFLTPGAGVDPYMGQQMAVPGPGYTSSLNGPQPYRFGWTSRFEFGILPKARTYVPPTGAPGGNFGVFETDVDLTYTTPTRNGWIFAFSPQFDYRGWDGPQFVSLPGKGFRFGSDLQLSTPANGLWSVQLGFTPALASDLAKSLSSNAWQFDARVVLFFRPSDTWMFAAGAAYWDRVGDYVIPYAGAVWTPNDLWEIRAMFPKARVSRFLGNVGDKSVWLYGSFEYDIEAFQVERAGVIGRDQVEFKDYVMMIGLRGENGCMSMFLEAGGIVKREADFRSGGGFDIKDGFIARFGVQF</sequence>
<keyword evidence="1" id="KW-0732">Signal</keyword>
<accession>A0A517RJZ5</accession>
<dbReference type="EMBL" id="CP036269">
    <property type="protein sequence ID" value="QDT44188.1"/>
    <property type="molecule type" value="Genomic_DNA"/>
</dbReference>
<feature type="chain" id="PRO_5021953046" evidence="1">
    <location>
        <begin position="21"/>
        <end position="385"/>
    </location>
</feature>
<protein>
    <submittedName>
        <fullName evidence="2">Uncharacterized protein</fullName>
    </submittedName>
</protein>
<evidence type="ECO:0000256" key="1">
    <source>
        <dbReference type="SAM" id="SignalP"/>
    </source>
</evidence>
<organism evidence="2 3">
    <name type="scientific">Gimesia alba</name>
    <dbReference type="NCBI Taxonomy" id="2527973"/>
    <lineage>
        <taxon>Bacteria</taxon>
        <taxon>Pseudomonadati</taxon>
        <taxon>Planctomycetota</taxon>
        <taxon>Planctomycetia</taxon>
        <taxon>Planctomycetales</taxon>
        <taxon>Planctomycetaceae</taxon>
        <taxon>Gimesia</taxon>
    </lineage>
</organism>
<evidence type="ECO:0000313" key="2">
    <source>
        <dbReference type="EMBL" id="QDT44188.1"/>
    </source>
</evidence>
<name>A0A517RJZ5_9PLAN</name>
<evidence type="ECO:0000313" key="3">
    <source>
        <dbReference type="Proteomes" id="UP000317171"/>
    </source>
</evidence>
<dbReference type="AlphaFoldDB" id="A0A517RJZ5"/>
<feature type="signal peptide" evidence="1">
    <location>
        <begin position="1"/>
        <end position="20"/>
    </location>
</feature>
<dbReference type="Proteomes" id="UP000317171">
    <property type="component" value="Chromosome"/>
</dbReference>
<reference evidence="2 3" key="1">
    <citation type="submission" date="2019-02" db="EMBL/GenBank/DDBJ databases">
        <title>Deep-cultivation of Planctomycetes and their phenomic and genomic characterization uncovers novel biology.</title>
        <authorList>
            <person name="Wiegand S."/>
            <person name="Jogler M."/>
            <person name="Boedeker C."/>
            <person name="Pinto D."/>
            <person name="Vollmers J."/>
            <person name="Rivas-Marin E."/>
            <person name="Kohn T."/>
            <person name="Peeters S.H."/>
            <person name="Heuer A."/>
            <person name="Rast P."/>
            <person name="Oberbeckmann S."/>
            <person name="Bunk B."/>
            <person name="Jeske O."/>
            <person name="Meyerdierks A."/>
            <person name="Storesund J.E."/>
            <person name="Kallscheuer N."/>
            <person name="Luecker S."/>
            <person name="Lage O.M."/>
            <person name="Pohl T."/>
            <person name="Merkel B.J."/>
            <person name="Hornburger P."/>
            <person name="Mueller R.-W."/>
            <person name="Bruemmer F."/>
            <person name="Labrenz M."/>
            <person name="Spormann A.M."/>
            <person name="Op den Camp H."/>
            <person name="Overmann J."/>
            <person name="Amann R."/>
            <person name="Jetten M.S.M."/>
            <person name="Mascher T."/>
            <person name="Medema M.H."/>
            <person name="Devos D.P."/>
            <person name="Kaster A.-K."/>
            <person name="Ovreas L."/>
            <person name="Rohde M."/>
            <person name="Galperin M.Y."/>
            <person name="Jogler C."/>
        </authorList>
    </citation>
    <scope>NUCLEOTIDE SEQUENCE [LARGE SCALE GENOMIC DNA]</scope>
    <source>
        <strain evidence="2 3">Pan241w</strain>
    </source>
</reference>
<dbReference type="RefSeq" id="WP_145219435.1">
    <property type="nucleotide sequence ID" value="NZ_CP036269.1"/>
</dbReference>